<dbReference type="Proteomes" id="UP001432322">
    <property type="component" value="Unassembled WGS sequence"/>
</dbReference>
<sequence>FQPFGGIELSQDSIEWVAKKKHEFNSSIVISLGDVQEDLIWYNALTFHRSAAVRNMGQLMAQVNVSTVEVSW</sequence>
<comment type="caution">
    <text evidence="1">The sequence shown here is derived from an EMBL/GenBank/DDBJ whole genome shotgun (WGS) entry which is preliminary data.</text>
</comment>
<evidence type="ECO:0000313" key="2">
    <source>
        <dbReference type="Proteomes" id="UP001432322"/>
    </source>
</evidence>
<feature type="non-terminal residue" evidence="1">
    <location>
        <position position="1"/>
    </location>
</feature>
<dbReference type="AlphaFoldDB" id="A0AAV5VR84"/>
<gene>
    <name evidence="1" type="ORF">PFISCL1PPCAC_12145</name>
</gene>
<evidence type="ECO:0000313" key="1">
    <source>
        <dbReference type="EMBL" id="GMT20848.1"/>
    </source>
</evidence>
<protein>
    <recommendedName>
        <fullName evidence="3">Phytanoyl-CoA dioxygenase</fullName>
    </recommendedName>
</protein>
<reference evidence="1" key="1">
    <citation type="submission" date="2023-10" db="EMBL/GenBank/DDBJ databases">
        <title>Genome assembly of Pristionchus species.</title>
        <authorList>
            <person name="Yoshida K."/>
            <person name="Sommer R.J."/>
        </authorList>
    </citation>
    <scope>NUCLEOTIDE SEQUENCE</scope>
    <source>
        <strain evidence="1">RS5133</strain>
    </source>
</reference>
<organism evidence="1 2">
    <name type="scientific">Pristionchus fissidentatus</name>
    <dbReference type="NCBI Taxonomy" id="1538716"/>
    <lineage>
        <taxon>Eukaryota</taxon>
        <taxon>Metazoa</taxon>
        <taxon>Ecdysozoa</taxon>
        <taxon>Nematoda</taxon>
        <taxon>Chromadorea</taxon>
        <taxon>Rhabditida</taxon>
        <taxon>Rhabditina</taxon>
        <taxon>Diplogasteromorpha</taxon>
        <taxon>Diplogasteroidea</taxon>
        <taxon>Neodiplogasteridae</taxon>
        <taxon>Pristionchus</taxon>
    </lineage>
</organism>
<name>A0AAV5VR84_9BILA</name>
<evidence type="ECO:0008006" key="3">
    <source>
        <dbReference type="Google" id="ProtNLM"/>
    </source>
</evidence>
<accession>A0AAV5VR84</accession>
<dbReference type="EMBL" id="BTSY01000003">
    <property type="protein sequence ID" value="GMT20848.1"/>
    <property type="molecule type" value="Genomic_DNA"/>
</dbReference>
<keyword evidence="2" id="KW-1185">Reference proteome</keyword>
<proteinExistence type="predicted"/>
<feature type="non-terminal residue" evidence="1">
    <location>
        <position position="72"/>
    </location>
</feature>